<comment type="similarity">
    <text evidence="2">Belongs to the SusD family.</text>
</comment>
<dbReference type="InterPro" id="IPR012944">
    <property type="entry name" value="SusD_RagB_dom"/>
</dbReference>
<reference evidence="10" key="1">
    <citation type="submission" date="2017-02" db="EMBL/GenBank/DDBJ databases">
        <authorList>
            <person name="Varghese N."/>
            <person name="Submissions S."/>
        </authorList>
    </citation>
    <scope>NUCLEOTIDE SEQUENCE [LARGE SCALE GENOMIC DNA]</scope>
    <source>
        <strain evidence="10">DSM 24967</strain>
    </source>
</reference>
<dbReference type="GO" id="GO:0009279">
    <property type="term" value="C:cell outer membrane"/>
    <property type="evidence" value="ECO:0007669"/>
    <property type="project" value="UniProtKB-SubCell"/>
</dbReference>
<dbReference type="RefSeq" id="WP_079683395.1">
    <property type="nucleotide sequence ID" value="NZ_FUYQ01000012.1"/>
</dbReference>
<comment type="subcellular location">
    <subcellularLocation>
        <location evidence="1">Cell outer membrane</location>
    </subcellularLocation>
</comment>
<name>A0A1T5CFY1_9BACT</name>
<keyword evidence="10" id="KW-1185">Reference proteome</keyword>
<feature type="domain" description="RagB/SusD" evidence="7">
    <location>
        <begin position="298"/>
        <end position="525"/>
    </location>
</feature>
<dbReference type="InterPro" id="IPR011990">
    <property type="entry name" value="TPR-like_helical_dom_sf"/>
</dbReference>
<evidence type="ECO:0000259" key="7">
    <source>
        <dbReference type="Pfam" id="PF07980"/>
    </source>
</evidence>
<dbReference type="Pfam" id="PF14322">
    <property type="entry name" value="SusD-like_3"/>
    <property type="match status" value="1"/>
</dbReference>
<feature type="domain" description="SusD-like N-terminal" evidence="8">
    <location>
        <begin position="39"/>
        <end position="208"/>
    </location>
</feature>
<evidence type="ECO:0000259" key="8">
    <source>
        <dbReference type="Pfam" id="PF14322"/>
    </source>
</evidence>
<evidence type="ECO:0000313" key="9">
    <source>
        <dbReference type="EMBL" id="SKB58388.1"/>
    </source>
</evidence>
<keyword evidence="3 6" id="KW-0732">Signal</keyword>
<keyword evidence="4" id="KW-0472">Membrane</keyword>
<proteinExistence type="inferred from homology"/>
<dbReference type="SUPFAM" id="SSF48452">
    <property type="entry name" value="TPR-like"/>
    <property type="match status" value="1"/>
</dbReference>
<evidence type="ECO:0000256" key="2">
    <source>
        <dbReference type="ARBA" id="ARBA00006275"/>
    </source>
</evidence>
<dbReference type="AlphaFoldDB" id="A0A1T5CFY1"/>
<dbReference type="CDD" id="cd08977">
    <property type="entry name" value="SusD"/>
    <property type="match status" value="1"/>
</dbReference>
<gene>
    <name evidence="9" type="ORF">SAMN05660349_01865</name>
</gene>
<evidence type="ECO:0000313" key="10">
    <source>
        <dbReference type="Proteomes" id="UP000190852"/>
    </source>
</evidence>
<protein>
    <submittedName>
        <fullName evidence="9">Starch-binding associating with outer membrane</fullName>
    </submittedName>
</protein>
<sequence length="534" mass="60121">MKYIKSIKILCVGCLSALLCTSCDLDLTPIDYYGSGNFWNTEAQVESYMTGIHVDLRNNQWNMQYLMGEARGGTSKVGTSSLNTSINYDQIKVQRFDSNNTGFSSWAGFYGNIFDCNLLIQEVEKNEALRSDNINYMLGQAYGIRAYYYFHLYRTFGGVPLIDRVKVLDGAVTAEELYTARSTPKQTMDFIKADLAKSLEFFGSNSTIKGDKGYWSKAATQMLAGEVYLWSAKVPLADQTPAASDLSAAEGFFKALESDTRFKLLDSFAEVFNTATKKGNQETIFAIRRVEGESTGNAGEFVYADPNGNFINQVNGRDGNLIKKDTLLLKGNGWQRNEYKEGLWKAFNAQDSRRDHTFLDFYYKDGRLQGTILKKNLGFVNSAGLRIFCGDDPVYRYAEVLLYLAEIENMKGGDPAKYINLVRKRAYASNWDESVNGYKNSDFLTNELTILNERDKEFVNEGKRWFDVCRMKDAPNGKALVFNAAANYDASTSILDYATEAHKVLWPIDKATLNADPMLKQTPGYQEAGQEIAW</sequence>
<keyword evidence="5" id="KW-0998">Cell outer membrane</keyword>
<feature type="chain" id="PRO_5012391480" evidence="6">
    <location>
        <begin position="26"/>
        <end position="534"/>
    </location>
</feature>
<evidence type="ECO:0000256" key="5">
    <source>
        <dbReference type="ARBA" id="ARBA00023237"/>
    </source>
</evidence>
<feature type="signal peptide" evidence="6">
    <location>
        <begin position="1"/>
        <end position="25"/>
    </location>
</feature>
<dbReference type="InterPro" id="IPR033985">
    <property type="entry name" value="SusD-like_N"/>
</dbReference>
<evidence type="ECO:0000256" key="3">
    <source>
        <dbReference type="ARBA" id="ARBA00022729"/>
    </source>
</evidence>
<dbReference type="Gene3D" id="1.25.40.390">
    <property type="match status" value="1"/>
</dbReference>
<organism evidence="9 10">
    <name type="scientific">Parabacteroides chartae</name>
    <dbReference type="NCBI Taxonomy" id="1037355"/>
    <lineage>
        <taxon>Bacteria</taxon>
        <taxon>Pseudomonadati</taxon>
        <taxon>Bacteroidota</taxon>
        <taxon>Bacteroidia</taxon>
        <taxon>Bacteroidales</taxon>
        <taxon>Tannerellaceae</taxon>
        <taxon>Parabacteroides</taxon>
    </lineage>
</organism>
<evidence type="ECO:0000256" key="1">
    <source>
        <dbReference type="ARBA" id="ARBA00004442"/>
    </source>
</evidence>
<accession>A0A1T5CFY1</accession>
<dbReference type="Proteomes" id="UP000190852">
    <property type="component" value="Unassembled WGS sequence"/>
</dbReference>
<dbReference type="EMBL" id="FUYQ01000012">
    <property type="protein sequence ID" value="SKB58388.1"/>
    <property type="molecule type" value="Genomic_DNA"/>
</dbReference>
<evidence type="ECO:0000256" key="4">
    <source>
        <dbReference type="ARBA" id="ARBA00023136"/>
    </source>
</evidence>
<dbReference type="Pfam" id="PF07980">
    <property type="entry name" value="SusD_RagB"/>
    <property type="match status" value="1"/>
</dbReference>
<evidence type="ECO:0000256" key="6">
    <source>
        <dbReference type="SAM" id="SignalP"/>
    </source>
</evidence>